<evidence type="ECO:0000313" key="2">
    <source>
        <dbReference type="EMBL" id="MBB6071989.1"/>
    </source>
</evidence>
<dbReference type="RefSeq" id="WP_170034851.1">
    <property type="nucleotide sequence ID" value="NZ_JABDTL010000001.1"/>
</dbReference>
<accession>A0A841H287</accession>
<keyword evidence="1" id="KW-0812">Transmembrane</keyword>
<comment type="caution">
    <text evidence="2">The sequence shown here is derived from an EMBL/GenBank/DDBJ whole genome shotgun (WGS) entry which is preliminary data.</text>
</comment>
<evidence type="ECO:0008006" key="4">
    <source>
        <dbReference type="Google" id="ProtNLM"/>
    </source>
</evidence>
<sequence>MDTEAAAGPRWNDGLRDPWVLGGLALLAVLSCLAVVLYAGQPQTAAEVGGRAWVAIAPDAYTPRISRARERVSAAISAAAAGDTAAALARYAEAEEQALDARQNAGQDSVRLVESTEMWAGIALDRAGMMLASGASPWYRADDKQRLNDALAVAQRVRAAPVAASTRTRADALIARIQRQLRPGPLEWIPR</sequence>
<evidence type="ECO:0000313" key="3">
    <source>
        <dbReference type="Proteomes" id="UP000582837"/>
    </source>
</evidence>
<reference evidence="2 3" key="1">
    <citation type="submission" date="2020-08" db="EMBL/GenBank/DDBJ databases">
        <title>Genomic Encyclopedia of Type Strains, Phase IV (KMG-IV): sequencing the most valuable type-strain genomes for metagenomic binning, comparative biology and taxonomic classification.</title>
        <authorList>
            <person name="Goeker M."/>
        </authorList>
    </citation>
    <scope>NUCLEOTIDE SEQUENCE [LARGE SCALE GENOMIC DNA]</scope>
    <source>
        <strain evidence="2 3">DSM 29007</strain>
    </source>
</reference>
<proteinExistence type="predicted"/>
<keyword evidence="3" id="KW-1185">Reference proteome</keyword>
<keyword evidence="1" id="KW-0472">Membrane</keyword>
<gene>
    <name evidence="2" type="ORF">HNQ61_003650</name>
</gene>
<evidence type="ECO:0000256" key="1">
    <source>
        <dbReference type="SAM" id="Phobius"/>
    </source>
</evidence>
<dbReference type="EMBL" id="JACHIA010000012">
    <property type="protein sequence ID" value="MBB6071989.1"/>
    <property type="molecule type" value="Genomic_DNA"/>
</dbReference>
<organism evidence="2 3">
    <name type="scientific">Longimicrobium terrae</name>
    <dbReference type="NCBI Taxonomy" id="1639882"/>
    <lineage>
        <taxon>Bacteria</taxon>
        <taxon>Pseudomonadati</taxon>
        <taxon>Gemmatimonadota</taxon>
        <taxon>Longimicrobiia</taxon>
        <taxon>Longimicrobiales</taxon>
        <taxon>Longimicrobiaceae</taxon>
        <taxon>Longimicrobium</taxon>
    </lineage>
</organism>
<feature type="transmembrane region" description="Helical" evidence="1">
    <location>
        <begin position="19"/>
        <end position="39"/>
    </location>
</feature>
<name>A0A841H287_9BACT</name>
<dbReference type="Proteomes" id="UP000582837">
    <property type="component" value="Unassembled WGS sequence"/>
</dbReference>
<keyword evidence="1" id="KW-1133">Transmembrane helix</keyword>
<dbReference type="AlphaFoldDB" id="A0A841H287"/>
<protein>
    <recommendedName>
        <fullName evidence="4">DUF5667 domain-containing protein</fullName>
    </recommendedName>
</protein>